<evidence type="ECO:0000313" key="2">
    <source>
        <dbReference type="EMBL" id="KAF9603240.1"/>
    </source>
</evidence>
<dbReference type="PANTHER" id="PTHR47003">
    <property type="entry name" value="OS01G0970900 PROTEIN"/>
    <property type="match status" value="1"/>
</dbReference>
<dbReference type="EMBL" id="JADFTS010000006">
    <property type="protein sequence ID" value="KAF9603240.1"/>
    <property type="molecule type" value="Genomic_DNA"/>
</dbReference>
<comment type="caution">
    <text evidence="2">The sequence shown here is derived from an EMBL/GenBank/DDBJ whole genome shotgun (WGS) entry which is preliminary data.</text>
</comment>
<feature type="compositionally biased region" description="Basic and acidic residues" evidence="1">
    <location>
        <begin position="119"/>
        <end position="130"/>
    </location>
</feature>
<proteinExistence type="predicted"/>
<evidence type="ECO:0000313" key="3">
    <source>
        <dbReference type="Proteomes" id="UP000631114"/>
    </source>
</evidence>
<keyword evidence="3" id="KW-1185">Reference proteome</keyword>
<dbReference type="InterPro" id="IPR011990">
    <property type="entry name" value="TPR-like_helical_dom_sf"/>
</dbReference>
<dbReference type="Gene3D" id="1.25.40.10">
    <property type="entry name" value="Tetratricopeptide repeat domain"/>
    <property type="match status" value="1"/>
</dbReference>
<protein>
    <submittedName>
        <fullName evidence="2">Uncharacterized protein</fullName>
    </submittedName>
</protein>
<feature type="compositionally biased region" description="Basic residues" evidence="1">
    <location>
        <begin position="109"/>
        <end position="118"/>
    </location>
</feature>
<dbReference type="InterPro" id="IPR044578">
    <property type="entry name" value="BIR6-like"/>
</dbReference>
<dbReference type="PANTHER" id="PTHR47003:SF2">
    <property type="entry name" value="OS01G0970900 PROTEIN"/>
    <property type="match status" value="1"/>
</dbReference>
<organism evidence="2 3">
    <name type="scientific">Coptis chinensis</name>
    <dbReference type="NCBI Taxonomy" id="261450"/>
    <lineage>
        <taxon>Eukaryota</taxon>
        <taxon>Viridiplantae</taxon>
        <taxon>Streptophyta</taxon>
        <taxon>Embryophyta</taxon>
        <taxon>Tracheophyta</taxon>
        <taxon>Spermatophyta</taxon>
        <taxon>Magnoliopsida</taxon>
        <taxon>Ranunculales</taxon>
        <taxon>Ranunculaceae</taxon>
        <taxon>Coptidoideae</taxon>
        <taxon>Coptis</taxon>
    </lineage>
</organism>
<sequence>MTKHSALDANVKGVVKVVLMSEWNEDMEISLADTPDLDLAFRVFNKYEATGEALSEIVQALNIFNKILEKNFPADADLLEVLVNGLCSRERVDDSYTFVIEMVEKKREKKKYMKGKKGGSREEKVERTGEEETQQEEVVEIGQAVPNCS</sequence>
<dbReference type="GO" id="GO:0008380">
    <property type="term" value="P:RNA splicing"/>
    <property type="evidence" value="ECO:0007669"/>
    <property type="project" value="InterPro"/>
</dbReference>
<dbReference type="AlphaFoldDB" id="A0A835HPE9"/>
<evidence type="ECO:0000256" key="1">
    <source>
        <dbReference type="SAM" id="MobiDB-lite"/>
    </source>
</evidence>
<reference evidence="2 3" key="1">
    <citation type="submission" date="2020-10" db="EMBL/GenBank/DDBJ databases">
        <title>The Coptis chinensis genome and diversification of protoberbering-type alkaloids.</title>
        <authorList>
            <person name="Wang B."/>
            <person name="Shu S."/>
            <person name="Song C."/>
            <person name="Liu Y."/>
        </authorList>
    </citation>
    <scope>NUCLEOTIDE SEQUENCE [LARGE SCALE GENOMIC DNA]</scope>
    <source>
        <strain evidence="2">HL-2020</strain>
        <tissue evidence="2">Leaf</tissue>
    </source>
</reference>
<gene>
    <name evidence="2" type="ORF">IFM89_034573</name>
</gene>
<accession>A0A835HPE9</accession>
<name>A0A835HPE9_9MAGN</name>
<feature type="region of interest" description="Disordered" evidence="1">
    <location>
        <begin position="109"/>
        <end position="149"/>
    </location>
</feature>
<dbReference type="Proteomes" id="UP000631114">
    <property type="component" value="Unassembled WGS sequence"/>
</dbReference>